<evidence type="ECO:0000256" key="1">
    <source>
        <dbReference type="SAM" id="MobiDB-lite"/>
    </source>
</evidence>
<keyword evidence="4" id="KW-1185">Reference proteome</keyword>
<feature type="region of interest" description="Disordered" evidence="1">
    <location>
        <begin position="71"/>
        <end position="95"/>
    </location>
</feature>
<accession>A0A835PCB4</accession>
<feature type="region of interest" description="Disordered" evidence="1">
    <location>
        <begin position="1"/>
        <end position="34"/>
    </location>
</feature>
<dbReference type="EMBL" id="JADCNM010000008">
    <property type="protein sequence ID" value="KAG0471277.1"/>
    <property type="molecule type" value="Genomic_DNA"/>
</dbReference>
<sequence>MKAKDKIALARARAGKQVWDRGEDKGNPLYSGRGWWTPVAAGDHRPGGASVTGNSDKVAFVSLLRKLKTRQTEGEQGESRLREGEGVGTAQGSCADDRTTYEPLGLALVVGETGGSVVVVVRGWIVGWVDFDG</sequence>
<evidence type="ECO:0000313" key="2">
    <source>
        <dbReference type="EMBL" id="KAG0449775.1"/>
    </source>
</evidence>
<organism evidence="2 4">
    <name type="scientific">Vanilla planifolia</name>
    <name type="common">Vanilla</name>
    <dbReference type="NCBI Taxonomy" id="51239"/>
    <lineage>
        <taxon>Eukaryota</taxon>
        <taxon>Viridiplantae</taxon>
        <taxon>Streptophyta</taxon>
        <taxon>Embryophyta</taxon>
        <taxon>Tracheophyta</taxon>
        <taxon>Spermatophyta</taxon>
        <taxon>Magnoliopsida</taxon>
        <taxon>Liliopsida</taxon>
        <taxon>Asparagales</taxon>
        <taxon>Orchidaceae</taxon>
        <taxon>Vanilloideae</taxon>
        <taxon>Vanilleae</taxon>
        <taxon>Vanilla</taxon>
    </lineage>
</organism>
<dbReference type="Proteomes" id="UP000636800">
    <property type="component" value="Unassembled WGS sequence"/>
</dbReference>
<comment type="caution">
    <text evidence="2">The sequence shown here is derived from an EMBL/GenBank/DDBJ whole genome shotgun (WGS) entry which is preliminary data.</text>
</comment>
<feature type="compositionally biased region" description="Basic and acidic residues" evidence="1">
    <location>
        <begin position="71"/>
        <end position="85"/>
    </location>
</feature>
<evidence type="ECO:0000313" key="3">
    <source>
        <dbReference type="EMBL" id="KAG0471277.1"/>
    </source>
</evidence>
<evidence type="ECO:0000313" key="5">
    <source>
        <dbReference type="Proteomes" id="UP000639772"/>
    </source>
</evidence>
<gene>
    <name evidence="3" type="ORF">HPP92_015823</name>
    <name evidence="2" type="ORF">HPP92_027222</name>
</gene>
<dbReference type="EMBL" id="JADCNL010000161">
    <property type="protein sequence ID" value="KAG0449775.1"/>
    <property type="molecule type" value="Genomic_DNA"/>
</dbReference>
<dbReference type="Proteomes" id="UP000639772">
    <property type="component" value="Unassembled WGS sequence"/>
</dbReference>
<proteinExistence type="predicted"/>
<name>A0A835PCB4_VANPL</name>
<dbReference type="AlphaFoldDB" id="A0A835PCB4"/>
<evidence type="ECO:0000313" key="4">
    <source>
        <dbReference type="Proteomes" id="UP000636800"/>
    </source>
</evidence>
<reference evidence="4 5" key="1">
    <citation type="journal article" date="2020" name="Nat. Food">
        <title>A phased Vanilla planifolia genome enables genetic improvement of flavour and production.</title>
        <authorList>
            <person name="Hasing T."/>
            <person name="Tang H."/>
            <person name="Brym M."/>
            <person name="Khazi F."/>
            <person name="Huang T."/>
            <person name="Chambers A.H."/>
        </authorList>
    </citation>
    <scope>NUCLEOTIDE SEQUENCE [LARGE SCALE GENOMIC DNA]</scope>
    <source>
        <tissue evidence="2">Leaf</tissue>
    </source>
</reference>
<protein>
    <submittedName>
        <fullName evidence="2">Uncharacterized protein</fullName>
    </submittedName>
</protein>